<feature type="region of interest" description="Disordered" evidence="1">
    <location>
        <begin position="1"/>
        <end position="75"/>
    </location>
</feature>
<name>A0ABQ7BNE0_BRACR</name>
<protein>
    <submittedName>
        <fullName evidence="2">Uncharacterized protein</fullName>
    </submittedName>
</protein>
<evidence type="ECO:0000313" key="2">
    <source>
        <dbReference type="EMBL" id="KAF3533808.1"/>
    </source>
</evidence>
<sequence>MVLESTIKIERRSPRGEQQRETSSDSSWRRDHQRDPESSKRDHEKAAESSRGGADRDADSLIVDEKSRRGGGISD</sequence>
<dbReference type="EMBL" id="QGKV02001507">
    <property type="protein sequence ID" value="KAF3533808.1"/>
    <property type="molecule type" value="Genomic_DNA"/>
</dbReference>
<feature type="compositionally biased region" description="Basic and acidic residues" evidence="1">
    <location>
        <begin position="7"/>
        <end position="68"/>
    </location>
</feature>
<evidence type="ECO:0000256" key="1">
    <source>
        <dbReference type="SAM" id="MobiDB-lite"/>
    </source>
</evidence>
<dbReference type="Proteomes" id="UP000266723">
    <property type="component" value="Unassembled WGS sequence"/>
</dbReference>
<reference evidence="2 3" key="1">
    <citation type="journal article" date="2020" name="BMC Genomics">
        <title>Intraspecific diversification of the crop wild relative Brassica cretica Lam. using demographic model selection.</title>
        <authorList>
            <person name="Kioukis A."/>
            <person name="Michalopoulou V.A."/>
            <person name="Briers L."/>
            <person name="Pirintsos S."/>
            <person name="Studholme D.J."/>
            <person name="Pavlidis P."/>
            <person name="Sarris P.F."/>
        </authorList>
    </citation>
    <scope>NUCLEOTIDE SEQUENCE [LARGE SCALE GENOMIC DNA]</scope>
    <source>
        <strain evidence="3">cv. PFS-1207/04</strain>
    </source>
</reference>
<organism evidence="2 3">
    <name type="scientific">Brassica cretica</name>
    <name type="common">Mustard</name>
    <dbReference type="NCBI Taxonomy" id="69181"/>
    <lineage>
        <taxon>Eukaryota</taxon>
        <taxon>Viridiplantae</taxon>
        <taxon>Streptophyta</taxon>
        <taxon>Embryophyta</taxon>
        <taxon>Tracheophyta</taxon>
        <taxon>Spermatophyta</taxon>
        <taxon>Magnoliopsida</taxon>
        <taxon>eudicotyledons</taxon>
        <taxon>Gunneridae</taxon>
        <taxon>Pentapetalae</taxon>
        <taxon>rosids</taxon>
        <taxon>malvids</taxon>
        <taxon>Brassicales</taxon>
        <taxon>Brassicaceae</taxon>
        <taxon>Brassiceae</taxon>
        <taxon>Brassica</taxon>
    </lineage>
</organism>
<proteinExistence type="predicted"/>
<accession>A0ABQ7BNE0</accession>
<evidence type="ECO:0000313" key="3">
    <source>
        <dbReference type="Proteomes" id="UP000266723"/>
    </source>
</evidence>
<keyword evidence="3" id="KW-1185">Reference proteome</keyword>
<gene>
    <name evidence="2" type="ORF">DY000_02038910</name>
</gene>
<comment type="caution">
    <text evidence="2">The sequence shown here is derived from an EMBL/GenBank/DDBJ whole genome shotgun (WGS) entry which is preliminary data.</text>
</comment>